<evidence type="ECO:0000313" key="1">
    <source>
        <dbReference type="EMBL" id="CAF2139762.1"/>
    </source>
</evidence>
<reference evidence="1" key="1">
    <citation type="submission" date="2021-01" db="EMBL/GenBank/DDBJ databases">
        <authorList>
            <consortium name="Genoscope - CEA"/>
            <person name="William W."/>
        </authorList>
    </citation>
    <scope>NUCLEOTIDE SEQUENCE</scope>
</reference>
<accession>A0A816WXE7</accession>
<protein>
    <submittedName>
        <fullName evidence="1">(rape) hypothetical protein</fullName>
    </submittedName>
</protein>
<dbReference type="EMBL" id="HG994356">
    <property type="protein sequence ID" value="CAF2139762.1"/>
    <property type="molecule type" value="Genomic_DNA"/>
</dbReference>
<name>A0A816WXE7_BRANA</name>
<organism evidence="1">
    <name type="scientific">Brassica napus</name>
    <name type="common">Rape</name>
    <dbReference type="NCBI Taxonomy" id="3708"/>
    <lineage>
        <taxon>Eukaryota</taxon>
        <taxon>Viridiplantae</taxon>
        <taxon>Streptophyta</taxon>
        <taxon>Embryophyta</taxon>
        <taxon>Tracheophyta</taxon>
        <taxon>Spermatophyta</taxon>
        <taxon>Magnoliopsida</taxon>
        <taxon>eudicotyledons</taxon>
        <taxon>Gunneridae</taxon>
        <taxon>Pentapetalae</taxon>
        <taxon>rosids</taxon>
        <taxon>malvids</taxon>
        <taxon>Brassicales</taxon>
        <taxon>Brassicaceae</taxon>
        <taxon>Brassiceae</taxon>
        <taxon>Brassica</taxon>
    </lineage>
</organism>
<proteinExistence type="predicted"/>
<dbReference type="AlphaFoldDB" id="A0A816WXE7"/>
<dbReference type="Proteomes" id="UP001295469">
    <property type="component" value="Chromosome A02"/>
</dbReference>
<sequence>MQRREHLIIISDGACTLQMIQSILMVADVRQFQTIEARSVSSLLFSLM</sequence>
<gene>
    <name evidence="1" type="ORF">DARMORV10_A02P18700.1</name>
</gene>